<protein>
    <submittedName>
        <fullName evidence="3">Glycosyltransferase family 4 protein</fullName>
    </submittedName>
</protein>
<dbReference type="Gene3D" id="3.40.50.2000">
    <property type="entry name" value="Glycogen Phosphorylase B"/>
    <property type="match status" value="2"/>
</dbReference>
<evidence type="ECO:0000313" key="3">
    <source>
        <dbReference type="EMBL" id="QJE97430.1"/>
    </source>
</evidence>
<proteinExistence type="predicted"/>
<dbReference type="PANTHER" id="PTHR12526">
    <property type="entry name" value="GLYCOSYLTRANSFERASE"/>
    <property type="match status" value="1"/>
</dbReference>
<dbReference type="KEGG" id="luo:HHL09_17105"/>
<evidence type="ECO:0000259" key="1">
    <source>
        <dbReference type="Pfam" id="PF00534"/>
    </source>
</evidence>
<feature type="domain" description="Glycosyl transferase family 1" evidence="1">
    <location>
        <begin position="186"/>
        <end position="338"/>
    </location>
</feature>
<dbReference type="GO" id="GO:0016757">
    <property type="term" value="F:glycosyltransferase activity"/>
    <property type="evidence" value="ECO:0007669"/>
    <property type="project" value="InterPro"/>
</dbReference>
<feature type="domain" description="Glycosyltransferase subfamily 4-like N-terminal" evidence="2">
    <location>
        <begin position="13"/>
        <end position="166"/>
    </location>
</feature>
<dbReference type="PANTHER" id="PTHR12526:SF638">
    <property type="entry name" value="SPORE COAT PROTEIN SA"/>
    <property type="match status" value="1"/>
</dbReference>
<accession>A0A858RMM6</accession>
<gene>
    <name evidence="3" type="ORF">HHL09_17105</name>
</gene>
<dbReference type="EMBL" id="CP051774">
    <property type="protein sequence ID" value="QJE97430.1"/>
    <property type="molecule type" value="Genomic_DNA"/>
</dbReference>
<dbReference type="InterPro" id="IPR028098">
    <property type="entry name" value="Glyco_trans_4-like_N"/>
</dbReference>
<dbReference type="InterPro" id="IPR001296">
    <property type="entry name" value="Glyco_trans_1"/>
</dbReference>
<dbReference type="Pfam" id="PF00534">
    <property type="entry name" value="Glycos_transf_1"/>
    <property type="match status" value="1"/>
</dbReference>
<name>A0A858RMM6_9BACT</name>
<keyword evidence="4" id="KW-1185">Reference proteome</keyword>
<dbReference type="CDD" id="cd03819">
    <property type="entry name" value="GT4_WavL-like"/>
    <property type="match status" value="1"/>
</dbReference>
<dbReference type="Pfam" id="PF13439">
    <property type="entry name" value="Glyco_transf_4"/>
    <property type="match status" value="1"/>
</dbReference>
<organism evidence="3 4">
    <name type="scientific">Luteolibacter luteus</name>
    <dbReference type="NCBI Taxonomy" id="2728835"/>
    <lineage>
        <taxon>Bacteria</taxon>
        <taxon>Pseudomonadati</taxon>
        <taxon>Verrucomicrobiota</taxon>
        <taxon>Verrucomicrobiia</taxon>
        <taxon>Verrucomicrobiales</taxon>
        <taxon>Verrucomicrobiaceae</taxon>
        <taxon>Luteolibacter</taxon>
    </lineage>
</organism>
<dbReference type="SUPFAM" id="SSF53756">
    <property type="entry name" value="UDP-Glycosyltransferase/glycogen phosphorylase"/>
    <property type="match status" value="1"/>
</dbReference>
<evidence type="ECO:0000313" key="4">
    <source>
        <dbReference type="Proteomes" id="UP000501812"/>
    </source>
</evidence>
<reference evidence="3 4" key="1">
    <citation type="submission" date="2020-04" db="EMBL/GenBank/DDBJ databases">
        <title>Luteolibacter sp. G-1-1-1 isolated from soil.</title>
        <authorList>
            <person name="Dahal R.H."/>
        </authorList>
    </citation>
    <scope>NUCLEOTIDE SEQUENCE [LARGE SCALE GENOMIC DNA]</scope>
    <source>
        <strain evidence="3 4">G-1-1-1</strain>
    </source>
</reference>
<keyword evidence="3" id="KW-0808">Transferase</keyword>
<sequence>MKVLQMIPEMESGGVERGTLELAQYLGDKGHDSVVISGGGKMVKQLEACGTRHLTMPVGRKRLSSLLLVPKLRRLFTEEKPDILHLRSRVPAWLAWLAWRGMDPAKRPRLVTTVHGFNSVNRYSEIMTCGERVICVSESIRDHVLKHYPRVDPAKLRVVHRGIDPSDYPHGYRPSPEWIEGFHREFPATRGKRLLTLPGRITRLKGHEDFAKILKDLSADEGIHGVIAGGAHPRKAAYLDEIRALFEKEGLSQRITFTGGRSDLKEILAISTVVLSLTTQSESFGRTTLEALGLGIPVAGYDHGGVGEQLRLLYPAGQIPPNDPAAASKIIRALLENPPPVPSQHPFTLEAMLEGTMSVYRELV</sequence>
<dbReference type="Proteomes" id="UP000501812">
    <property type="component" value="Chromosome"/>
</dbReference>
<evidence type="ECO:0000259" key="2">
    <source>
        <dbReference type="Pfam" id="PF13439"/>
    </source>
</evidence>
<dbReference type="AlphaFoldDB" id="A0A858RMM6"/>
<dbReference type="RefSeq" id="WP_169455830.1">
    <property type="nucleotide sequence ID" value="NZ_CP051774.1"/>
</dbReference>